<evidence type="ECO:0000313" key="2">
    <source>
        <dbReference type="Proteomes" id="UP001367508"/>
    </source>
</evidence>
<dbReference type="AlphaFoldDB" id="A0AAN9LKM1"/>
<keyword evidence="2" id="KW-1185">Reference proteome</keyword>
<name>A0AAN9LKM1_CANGL</name>
<sequence>MEKKALAPVKRSLSLSPLFSKLNTALLCHFGPESCNQGTSIAGFSLNFQRGIKENRRESLCLGFLYFAGHHNFLQPSPCARTLFPIRDNGESGLSEQEERVRSRWRVLSRAKRGFDAKVGGGRLLRHGS</sequence>
<organism evidence="1 2">
    <name type="scientific">Canavalia gladiata</name>
    <name type="common">Sword bean</name>
    <name type="synonym">Dolichos gladiatus</name>
    <dbReference type="NCBI Taxonomy" id="3824"/>
    <lineage>
        <taxon>Eukaryota</taxon>
        <taxon>Viridiplantae</taxon>
        <taxon>Streptophyta</taxon>
        <taxon>Embryophyta</taxon>
        <taxon>Tracheophyta</taxon>
        <taxon>Spermatophyta</taxon>
        <taxon>Magnoliopsida</taxon>
        <taxon>eudicotyledons</taxon>
        <taxon>Gunneridae</taxon>
        <taxon>Pentapetalae</taxon>
        <taxon>rosids</taxon>
        <taxon>fabids</taxon>
        <taxon>Fabales</taxon>
        <taxon>Fabaceae</taxon>
        <taxon>Papilionoideae</taxon>
        <taxon>50 kb inversion clade</taxon>
        <taxon>NPAAA clade</taxon>
        <taxon>indigoferoid/millettioid clade</taxon>
        <taxon>Phaseoleae</taxon>
        <taxon>Canavalia</taxon>
    </lineage>
</organism>
<dbReference type="Proteomes" id="UP001367508">
    <property type="component" value="Unassembled WGS sequence"/>
</dbReference>
<reference evidence="1 2" key="1">
    <citation type="submission" date="2024-01" db="EMBL/GenBank/DDBJ databases">
        <title>The genomes of 5 underutilized Papilionoideae crops provide insights into root nodulation and disease resistanc.</title>
        <authorList>
            <person name="Jiang F."/>
        </authorList>
    </citation>
    <scope>NUCLEOTIDE SEQUENCE [LARGE SCALE GENOMIC DNA]</scope>
    <source>
        <strain evidence="1">LVBAO_FW01</strain>
        <tissue evidence="1">Leaves</tissue>
    </source>
</reference>
<protein>
    <submittedName>
        <fullName evidence="1">Uncharacterized protein</fullName>
    </submittedName>
</protein>
<comment type="caution">
    <text evidence="1">The sequence shown here is derived from an EMBL/GenBank/DDBJ whole genome shotgun (WGS) entry which is preliminary data.</text>
</comment>
<gene>
    <name evidence="1" type="ORF">VNO77_18342</name>
</gene>
<evidence type="ECO:0000313" key="1">
    <source>
        <dbReference type="EMBL" id="KAK7337755.1"/>
    </source>
</evidence>
<dbReference type="EMBL" id="JAYMYQ010000004">
    <property type="protein sequence ID" value="KAK7337755.1"/>
    <property type="molecule type" value="Genomic_DNA"/>
</dbReference>
<proteinExistence type="predicted"/>
<accession>A0AAN9LKM1</accession>